<dbReference type="EMBL" id="UOFI01000041">
    <property type="protein sequence ID" value="VAW63423.1"/>
    <property type="molecule type" value="Genomic_DNA"/>
</dbReference>
<accession>A0A3B0XGM1</accession>
<reference evidence="1" key="1">
    <citation type="submission" date="2018-06" db="EMBL/GenBank/DDBJ databases">
        <authorList>
            <person name="Zhirakovskaya E."/>
        </authorList>
    </citation>
    <scope>NUCLEOTIDE SEQUENCE</scope>
</reference>
<sequence length="127" mass="14944">MFNIFGNKEKSEIKKLRKEFNKSTKILRSLDESTQITVGHYINIENSYFIDTFSSIDNFMNFSIEDKHYYIETLSEREVKCNQSEPYVSLAINLFKSWVIVLTDNNEVLTESFGDELAYFSRKTNPL</sequence>
<gene>
    <name evidence="1" type="ORF">MNBD_GAMMA09-807</name>
</gene>
<dbReference type="AlphaFoldDB" id="A0A3B0XGM1"/>
<protein>
    <submittedName>
        <fullName evidence="1">Uncharacterized protein</fullName>
    </submittedName>
</protein>
<proteinExistence type="predicted"/>
<name>A0A3B0XGM1_9ZZZZ</name>
<evidence type="ECO:0000313" key="1">
    <source>
        <dbReference type="EMBL" id="VAW63423.1"/>
    </source>
</evidence>
<organism evidence="1">
    <name type="scientific">hydrothermal vent metagenome</name>
    <dbReference type="NCBI Taxonomy" id="652676"/>
    <lineage>
        <taxon>unclassified sequences</taxon>
        <taxon>metagenomes</taxon>
        <taxon>ecological metagenomes</taxon>
    </lineage>
</organism>